<accession>A0AA88Y8Q3</accession>
<keyword evidence="7" id="KW-1185">Reference proteome</keyword>
<name>A0AA88Y8Q3_PINIB</name>
<dbReference type="InterPro" id="IPR009447">
    <property type="entry name" value="PIGW/GWT1"/>
</dbReference>
<feature type="transmembrane region" description="Helical" evidence="5">
    <location>
        <begin position="311"/>
        <end position="334"/>
    </location>
</feature>
<feature type="transmembrane region" description="Helical" evidence="5">
    <location>
        <begin position="140"/>
        <end position="161"/>
    </location>
</feature>
<dbReference type="PANTHER" id="PTHR20661:SF0">
    <property type="entry name" value="PHOSPHATIDYLINOSITOL-GLYCAN BIOSYNTHESIS CLASS W PROTEIN"/>
    <property type="match status" value="1"/>
</dbReference>
<organism evidence="6 7">
    <name type="scientific">Pinctada imbricata</name>
    <name type="common">Atlantic pearl-oyster</name>
    <name type="synonym">Pinctada martensii</name>
    <dbReference type="NCBI Taxonomy" id="66713"/>
    <lineage>
        <taxon>Eukaryota</taxon>
        <taxon>Metazoa</taxon>
        <taxon>Spiralia</taxon>
        <taxon>Lophotrochozoa</taxon>
        <taxon>Mollusca</taxon>
        <taxon>Bivalvia</taxon>
        <taxon>Autobranchia</taxon>
        <taxon>Pteriomorphia</taxon>
        <taxon>Pterioida</taxon>
        <taxon>Pterioidea</taxon>
        <taxon>Pteriidae</taxon>
        <taxon>Pinctada</taxon>
    </lineage>
</organism>
<feature type="transmembrane region" description="Helical" evidence="5">
    <location>
        <begin position="207"/>
        <end position="228"/>
    </location>
</feature>
<evidence type="ECO:0000256" key="4">
    <source>
        <dbReference type="ARBA" id="ARBA00023136"/>
    </source>
</evidence>
<protein>
    <recommendedName>
        <fullName evidence="5">Phosphatidylinositol-glycan biosynthesis class W protein</fullName>
        <ecNumber evidence="5">2.3.-.-</ecNumber>
    </recommendedName>
</protein>
<dbReference type="GO" id="GO:0072659">
    <property type="term" value="P:protein localization to plasma membrane"/>
    <property type="evidence" value="ECO:0007669"/>
    <property type="project" value="TreeGrafter"/>
</dbReference>
<feature type="transmembrane region" description="Helical" evidence="5">
    <location>
        <begin position="28"/>
        <end position="52"/>
    </location>
</feature>
<sequence>MFELNFAATRVESILDFIVLVLPGQLLVTLWSCYVQTFIGLTVIILLLVVLLTHRHPSFTWTKFGERKCSPQLAFISNYRAYTLIYTAISILAVDFPAYPRRLCKAETYGTGLMDTGVGLFIIANAVVSQEARLGYVPNLSLMKTLKSSSVLFALGCLRLIMTRTVDYHEHVTEYGVHWNFFFTLAAVKIVGNLISLITTSVSWGGLSLLMGVGHQLMLSLGGSKYIIHGSDGQGGRHGLLDANREGILSALGYISLYFFGIEIGRHIFAHKRNTMSDMLSLLKPLSVLQIILWVGVLFTDTHVEPVSRRFANLSYILWILALSSMLLLQLLIVDIVTEAMQFSKDQKFHLEKRKLIPTLLDAVNYNGLAYFLFSNILTGVVNLCLSTIYQSTFISFLSISLYMITLQCIVVVLYTSKIAIKI</sequence>
<comment type="pathway">
    <text evidence="5">Glycolipid biosynthesis; glycosylphosphatidylinositol-anchor biosynthesis.</text>
</comment>
<feature type="transmembrane region" description="Helical" evidence="5">
    <location>
        <begin position="181"/>
        <end position="200"/>
    </location>
</feature>
<dbReference type="EMBL" id="VSWD01000010">
    <property type="protein sequence ID" value="KAK3091531.1"/>
    <property type="molecule type" value="Genomic_DNA"/>
</dbReference>
<feature type="transmembrane region" description="Helical" evidence="5">
    <location>
        <begin position="73"/>
        <end position="94"/>
    </location>
</feature>
<keyword evidence="2 5" id="KW-0812">Transmembrane</keyword>
<dbReference type="GO" id="GO:0032216">
    <property type="term" value="F:glucosaminyl-phosphatidylinositol O-acyltransferase activity"/>
    <property type="evidence" value="ECO:0007669"/>
    <property type="project" value="TreeGrafter"/>
</dbReference>
<dbReference type="Proteomes" id="UP001186944">
    <property type="component" value="Unassembled WGS sequence"/>
</dbReference>
<comment type="function">
    <text evidence="5">A acetyltransferase, which acetylates the inositol ring of phosphatidylinositol during biosynthesis of GPI-anchor.</text>
</comment>
<comment type="subcellular location">
    <subcellularLocation>
        <location evidence="5">Endoplasmic reticulum membrane</location>
        <topology evidence="5">Multi-pass membrane protein</topology>
    </subcellularLocation>
    <subcellularLocation>
        <location evidence="1">Membrane</location>
        <topology evidence="1">Multi-pass membrane protein</topology>
    </subcellularLocation>
</comment>
<comment type="similarity">
    <text evidence="5">Belongs to the PIGW family.</text>
</comment>
<feature type="transmembrane region" description="Helical" evidence="5">
    <location>
        <begin position="394"/>
        <end position="415"/>
    </location>
</feature>
<keyword evidence="5" id="KW-0808">Transferase</keyword>
<dbReference type="GO" id="GO:0006506">
    <property type="term" value="P:GPI anchor biosynthetic process"/>
    <property type="evidence" value="ECO:0007669"/>
    <property type="project" value="UniProtKB-KW"/>
</dbReference>
<dbReference type="Pfam" id="PF06423">
    <property type="entry name" value="GWT1"/>
    <property type="match status" value="1"/>
</dbReference>
<keyword evidence="5" id="KW-0012">Acyltransferase</keyword>
<reference evidence="6" key="1">
    <citation type="submission" date="2019-08" db="EMBL/GenBank/DDBJ databases">
        <title>The improved chromosome-level genome for the pearl oyster Pinctada fucata martensii using PacBio sequencing and Hi-C.</title>
        <authorList>
            <person name="Zheng Z."/>
        </authorList>
    </citation>
    <scope>NUCLEOTIDE SEQUENCE</scope>
    <source>
        <strain evidence="6">ZZ-2019</strain>
        <tissue evidence="6">Adductor muscle</tissue>
    </source>
</reference>
<evidence type="ECO:0000313" key="6">
    <source>
        <dbReference type="EMBL" id="KAK3091531.1"/>
    </source>
</evidence>
<evidence type="ECO:0000256" key="3">
    <source>
        <dbReference type="ARBA" id="ARBA00022989"/>
    </source>
</evidence>
<keyword evidence="5" id="KW-0256">Endoplasmic reticulum</keyword>
<evidence type="ECO:0000313" key="7">
    <source>
        <dbReference type="Proteomes" id="UP001186944"/>
    </source>
</evidence>
<proteinExistence type="inferred from homology"/>
<evidence type="ECO:0000256" key="5">
    <source>
        <dbReference type="RuleBase" id="RU280819"/>
    </source>
</evidence>
<evidence type="ECO:0000256" key="1">
    <source>
        <dbReference type="ARBA" id="ARBA00004141"/>
    </source>
</evidence>
<feature type="transmembrane region" description="Helical" evidence="5">
    <location>
        <begin position="109"/>
        <end position="128"/>
    </location>
</feature>
<gene>
    <name evidence="6" type="ORF">FSP39_020555</name>
</gene>
<comment type="caution">
    <text evidence="6">The sequence shown here is derived from an EMBL/GenBank/DDBJ whole genome shotgun (WGS) entry which is preliminary data.</text>
</comment>
<feature type="transmembrane region" description="Helical" evidence="5">
    <location>
        <begin position="281"/>
        <end position="299"/>
    </location>
</feature>
<evidence type="ECO:0000256" key="2">
    <source>
        <dbReference type="ARBA" id="ARBA00022692"/>
    </source>
</evidence>
<dbReference type="AlphaFoldDB" id="A0AA88Y8Q3"/>
<keyword evidence="5" id="KW-0337">GPI-anchor biosynthesis</keyword>
<feature type="transmembrane region" description="Helical" evidence="5">
    <location>
        <begin position="248"/>
        <end position="269"/>
    </location>
</feature>
<keyword evidence="3 5" id="KW-1133">Transmembrane helix</keyword>
<dbReference type="GO" id="GO:0005789">
    <property type="term" value="C:endoplasmic reticulum membrane"/>
    <property type="evidence" value="ECO:0007669"/>
    <property type="project" value="UniProtKB-SubCell"/>
</dbReference>
<dbReference type="PIRSF" id="PIRSF017321">
    <property type="entry name" value="GWT1"/>
    <property type="match status" value="1"/>
</dbReference>
<keyword evidence="4 5" id="KW-0472">Membrane</keyword>
<dbReference type="PANTHER" id="PTHR20661">
    <property type="entry name" value="PHOSPHATIDYLINOSITOL-GLYCAN BIOSYNTHESIS CLASS W PROTEIN"/>
    <property type="match status" value="1"/>
</dbReference>
<dbReference type="EC" id="2.3.-.-" evidence="5"/>